<proteinExistence type="predicted"/>
<evidence type="ECO:0000313" key="1">
    <source>
        <dbReference type="EMBL" id="QHU16939.1"/>
    </source>
</evidence>
<name>A0A6C0KH37_9ZZZZ</name>
<dbReference type="EMBL" id="MN740893">
    <property type="protein sequence ID" value="QHU16939.1"/>
    <property type="molecule type" value="Genomic_DNA"/>
</dbReference>
<organism evidence="1">
    <name type="scientific">viral metagenome</name>
    <dbReference type="NCBI Taxonomy" id="1070528"/>
    <lineage>
        <taxon>unclassified sequences</taxon>
        <taxon>metagenomes</taxon>
        <taxon>organismal metagenomes</taxon>
    </lineage>
</organism>
<reference evidence="1" key="1">
    <citation type="journal article" date="2020" name="Nature">
        <title>Giant virus diversity and host interactions through global metagenomics.</title>
        <authorList>
            <person name="Schulz F."/>
            <person name="Roux S."/>
            <person name="Paez-Espino D."/>
            <person name="Jungbluth S."/>
            <person name="Walsh D.A."/>
            <person name="Denef V.J."/>
            <person name="McMahon K.D."/>
            <person name="Konstantinidis K.T."/>
            <person name="Eloe-Fadrosh E.A."/>
            <person name="Kyrpides N.C."/>
            <person name="Woyke T."/>
        </authorList>
    </citation>
    <scope>NUCLEOTIDE SEQUENCE</scope>
    <source>
        <strain evidence="1">GVMAG-S-3300012000-53</strain>
    </source>
</reference>
<accession>A0A6C0KH37</accession>
<protein>
    <submittedName>
        <fullName evidence="1">Uncharacterized protein</fullName>
    </submittedName>
</protein>
<sequence length="1845" mass="215069">METPKISIPSDEIYKVCLLGSDSKFKRIFIFNGNKDTNVKLSDLFSETELLDIETDSPEIVFSDQIIHKDDTVEAIKIKLLHELGGQISYNEIYLFMTIYEKIKLMNVYLQNTKNEQIPFDKNMFGQLIMNLNIPNTVIDNVIIPKETYQYADLVKLDIHKSKQPLKVSLGQKFTRELNLMFSANPFDILHNEDYRFENSFENPLVSLEYSLLLNYGNPINNMIYMCLAEDIFDYAINNDLPEENLAKLYFPLLSNMSILTKQQLIENHSEVLRINDNLKIKQRLKSYEIIDLFYKIYYSKSSELPYINKGIQSFRIIIHPHIKTSFPLEAIFKNIHVSQKMPYIKYNPGLRHENIYRLYSEKISKTGKKIPYLPKSTIMNLSKQTGKSKQISFYIKEEENEFIIDFEHNGNIRVKCQLETIVSLDELNTMLKTLITPIVDNINDLLEQNGYIIRQFEDIYDSNIEIEDMKYVYNIPMNNDNKLKLTNHKGCITSIFNTTGEENISKGAVFIYKRVENFQEMDAISMMIRDVYDKTESEREVIIKLIDNFKLTEEEAYTQMAKFLSQYTRIHGKFVNKEVDIAETPGFMTNFHYQPFENKLRVEISNISSFFYIQPLDIYIDTILRLSLDPKSITVDAKYIKSTCSTTVEKIEPQLNTVIIPKEIKIKPIQFAKQPEPDIIEEDEEDEGIIFDDDEEAENDVGDNMIENPTENLEEEDEAIIFDDEEEEEENMEGGKKYKGGLGEELDGKIFKKKDLLFNKMVERDKKLFTIEEKDGYTSYPRICPSNANLQPVILTEEEKAKIDKENPGSYTKAIKYGSDPNKQHYFICPRFWCLATNTSITEEDVKAGKCGKILPPDSEGKRIKPGHYVYEFTDKKYHIDSNTGKYRDHYPGFKESGTHPDNLCLPCCYNNWDAPSRVKRRNQCLNPETYVADTNEIQNTSYIIGVERFPLLKERFGFLPPAIELFFNIDHNDVISKQNSALIKPDSSILLRYGVEYSKNKSFIACIADIYAEHKSIIGKETVEVPTIKDMIGIITNSITLDMFLKYNNGSLPSIFKPTKQKTELSITEIEKYQNTEFYKSIDQSNESQLDFLEDTILSFQQFLNYLKDEHALVDYTYLWDFISNNNTKLFDGGINLIIMNILNNDITDNMEIICPSNSYNSKLYDPRKYNVFILKRNDLYEPIYLYDTKDKTKTVFKLFHQANKYKSAVMTNVKRILNVIQNTIGNQCYPKFSMPNVYKFKHNMLVFKIYGILKAFNYVVESQVMNYQGKIIGLLTKQSDSETTFFVPCFPSAPIDDLKIVFMDDDIWTDYRNTRDELSALYEQTKNHSEPIYCKPMLKVIEDNLIVGILTETNQFVQIVPPQENFEDDGIDTLESSNYLLADKVLTSTKEPDTQRVDTTKKILLESQFYLAFRTTIRGLMNQSDNADIRSKLLDIIDHSNEYYKDKLKKIEFFLRKMSAKSFRFTDITQEIIDDVYEISTCKTKCEKKSYCLVEDDENCRLILPKNHLISHVDNETVYFGRIADELLRYKRIKLFMFEPKYYLNVTNNEYKIRNNEVIMLQSLLTNEYFDGLIQFPQSDYVKHITFEQAVPSISTKKYDNVVSLDKQDFEKKSIDQLVDELGIQCIKETVDVIGNISTSYWKKVFPKTCREIIFHNSARCSFYVLLLILQKTTNQFLSIELLKLSLWNAYKDYIPNYQTQIVDILFKQGKQALMTSVRKKTVSLETVIMSEEYFLTNLDIWMIAHKYNLPILLFSSKPFKHMNAGIDWLVLSNVESILSKKIYCIRCPSENEPNTIPMYHLITPSLNISELKGFETMLNTAISGGEYKRNIISLPEFLEQS</sequence>